<proteinExistence type="predicted"/>
<protein>
    <submittedName>
        <fullName evidence="1">Uncharacterized protein</fullName>
    </submittedName>
</protein>
<sequence>MKSNDSLKIGEIEAYLDRLQLLLMVHNKEKEEKLRTTFTIIEGCTYWCTSVFSMKKLSAKLTSANMDVIQLEIGLWCTLLYTPM</sequence>
<keyword evidence="2" id="KW-1185">Reference proteome</keyword>
<organism evidence="1 2">
    <name type="scientific">Papaver somniferum</name>
    <name type="common">Opium poppy</name>
    <dbReference type="NCBI Taxonomy" id="3469"/>
    <lineage>
        <taxon>Eukaryota</taxon>
        <taxon>Viridiplantae</taxon>
        <taxon>Streptophyta</taxon>
        <taxon>Embryophyta</taxon>
        <taxon>Tracheophyta</taxon>
        <taxon>Spermatophyta</taxon>
        <taxon>Magnoliopsida</taxon>
        <taxon>Ranunculales</taxon>
        <taxon>Papaveraceae</taxon>
        <taxon>Papaveroideae</taxon>
        <taxon>Papaver</taxon>
    </lineage>
</organism>
<gene>
    <name evidence="1" type="ORF">C5167_034119</name>
</gene>
<accession>A0A4Y7KGC2</accession>
<reference evidence="1 2" key="1">
    <citation type="journal article" date="2018" name="Science">
        <title>The opium poppy genome and morphinan production.</title>
        <authorList>
            <person name="Guo L."/>
            <person name="Winzer T."/>
            <person name="Yang X."/>
            <person name="Li Y."/>
            <person name="Ning Z."/>
            <person name="He Z."/>
            <person name="Teodor R."/>
            <person name="Lu Y."/>
            <person name="Bowser T.A."/>
            <person name="Graham I.A."/>
            <person name="Ye K."/>
        </authorList>
    </citation>
    <scope>NUCLEOTIDE SEQUENCE [LARGE SCALE GENOMIC DNA]</scope>
    <source>
        <strain evidence="2">cv. HN1</strain>
        <tissue evidence="1">Leaves</tissue>
    </source>
</reference>
<evidence type="ECO:0000313" key="1">
    <source>
        <dbReference type="EMBL" id="RZC70945.1"/>
    </source>
</evidence>
<dbReference type="EMBL" id="CM010721">
    <property type="protein sequence ID" value="RZC70945.1"/>
    <property type="molecule type" value="Genomic_DNA"/>
</dbReference>
<dbReference type="Gramene" id="RZC70945">
    <property type="protein sequence ID" value="RZC70945"/>
    <property type="gene ID" value="C5167_034119"/>
</dbReference>
<dbReference type="AlphaFoldDB" id="A0A4Y7KGC2"/>
<name>A0A4Y7KGC2_PAPSO</name>
<dbReference type="Proteomes" id="UP000316621">
    <property type="component" value="Chromosome 7"/>
</dbReference>
<evidence type="ECO:0000313" key="2">
    <source>
        <dbReference type="Proteomes" id="UP000316621"/>
    </source>
</evidence>